<dbReference type="EMBL" id="LSSN01002623">
    <property type="protein sequence ID" value="OMJ15588.1"/>
    <property type="molecule type" value="Genomic_DNA"/>
</dbReference>
<dbReference type="InterPro" id="IPR027417">
    <property type="entry name" value="P-loop_NTPase"/>
</dbReference>
<comment type="caution">
    <text evidence="1">The sequence shown here is derived from an EMBL/GenBank/DDBJ whole genome shotgun (WGS) entry which is preliminary data.</text>
</comment>
<evidence type="ECO:0000313" key="1">
    <source>
        <dbReference type="EMBL" id="OMJ11534.1"/>
    </source>
</evidence>
<gene>
    <name evidence="2" type="ORF">AYI70_g7169</name>
    <name evidence="1" type="ORF">AYI70_g9652</name>
</gene>
<keyword evidence="3" id="KW-1185">Reference proteome</keyword>
<protein>
    <submittedName>
        <fullName evidence="1">Uncharacterized protein</fullName>
    </submittedName>
</protein>
<evidence type="ECO:0000313" key="2">
    <source>
        <dbReference type="EMBL" id="OMJ15588.1"/>
    </source>
</evidence>
<dbReference type="AlphaFoldDB" id="A0A1R1XA72"/>
<evidence type="ECO:0000313" key="3">
    <source>
        <dbReference type="Proteomes" id="UP000187283"/>
    </source>
</evidence>
<sequence length="223" mass="24481">MPIDHSTGLPIWDSPDCFDYGRLIDTITNIKLSYSATKTIPKSNHSALSHWSLPSTLPSTSTSTSAPNTSLNTSPNTTDSAALALSLALALPPSTLLIIVEGILLYNCQALLPLFDVRIFLLASKLLCKTRRSARNTQLSTTPLDPLQQPELVDQPIFHESPLYFDAIVWPNYLRFSPFAPHNHLLPLYPIATIDVDSISHHQLINSASSIIIAHLQSLPLPQ</sequence>
<reference evidence="1 3" key="1">
    <citation type="submission" date="2017-01" db="EMBL/GenBank/DDBJ databases">
        <authorList>
            <person name="Mah S.A."/>
            <person name="Swanson W.J."/>
            <person name="Moy G.W."/>
            <person name="Vacquier V.D."/>
        </authorList>
    </citation>
    <scope>NUCLEOTIDE SEQUENCE [LARGE SCALE GENOMIC DNA]</scope>
    <source>
        <strain evidence="1 3">GSMNP</strain>
    </source>
</reference>
<dbReference type="Proteomes" id="UP000187283">
    <property type="component" value="Unassembled WGS sequence"/>
</dbReference>
<dbReference type="Gene3D" id="3.40.50.300">
    <property type="entry name" value="P-loop containing nucleotide triphosphate hydrolases"/>
    <property type="match status" value="1"/>
</dbReference>
<name>A0A1R1XA72_9FUNG</name>
<proteinExistence type="predicted"/>
<dbReference type="STRING" id="133412.A0A1R1XA72"/>
<dbReference type="EMBL" id="LSSN01004423">
    <property type="protein sequence ID" value="OMJ11534.1"/>
    <property type="molecule type" value="Genomic_DNA"/>
</dbReference>
<accession>A0A1R1XA72</accession>
<dbReference type="OrthoDB" id="10041966at2759"/>
<organism evidence="1 3">
    <name type="scientific">Smittium culicis</name>
    <dbReference type="NCBI Taxonomy" id="133412"/>
    <lineage>
        <taxon>Eukaryota</taxon>
        <taxon>Fungi</taxon>
        <taxon>Fungi incertae sedis</taxon>
        <taxon>Zoopagomycota</taxon>
        <taxon>Kickxellomycotina</taxon>
        <taxon>Harpellomycetes</taxon>
        <taxon>Harpellales</taxon>
        <taxon>Legeriomycetaceae</taxon>
        <taxon>Smittium</taxon>
    </lineage>
</organism>